<dbReference type="GO" id="GO:0016020">
    <property type="term" value="C:membrane"/>
    <property type="evidence" value="ECO:0007669"/>
    <property type="project" value="UniProtKB-SubCell"/>
</dbReference>
<evidence type="ECO:0000313" key="9">
    <source>
        <dbReference type="Proteomes" id="UP000307440"/>
    </source>
</evidence>
<keyword evidence="5 6" id="KW-0472">Membrane</keyword>
<evidence type="ECO:0000256" key="7">
    <source>
        <dbReference type="SAM" id="SignalP"/>
    </source>
</evidence>
<evidence type="ECO:0008006" key="10">
    <source>
        <dbReference type="Google" id="ProtNLM"/>
    </source>
</evidence>
<sequence>MLWLPLALATALSAHGLRKKSLSPSGALTAFLVGFLTLSGGLYAFGITLIVFYLTGSRATKYGKKQKAQLEAGYHEAGYRGGWQVLSNSAPAVTAAFLWNALFVPSSPQAILSVYFGLNLATKLGFTVVPTYDSGPTGWCPTDLIARGWSRRLVFAIVGHFACCLGDTLASELGILARSPPRLITTWRQVPPGTNGAVSFEGTMASVIGGGIVGLVTGLSLGLENVKCAANGGGVLLETIGWGMFAGGFGSLVDSFLGATIQETKFSESRKMIVEGGTDSKVVAGLNILSNNQVNLAASVICAALIGWASCVI</sequence>
<gene>
    <name evidence="8" type="ORF">FA15DRAFT_704992</name>
</gene>
<protein>
    <recommendedName>
        <fullName evidence="10">Integral membrane family protein</fullName>
    </recommendedName>
</protein>
<organism evidence="8 9">
    <name type="scientific">Coprinopsis marcescibilis</name>
    <name type="common">Agaric fungus</name>
    <name type="synonym">Psathyrella marcescibilis</name>
    <dbReference type="NCBI Taxonomy" id="230819"/>
    <lineage>
        <taxon>Eukaryota</taxon>
        <taxon>Fungi</taxon>
        <taxon>Dikarya</taxon>
        <taxon>Basidiomycota</taxon>
        <taxon>Agaricomycotina</taxon>
        <taxon>Agaricomycetes</taxon>
        <taxon>Agaricomycetidae</taxon>
        <taxon>Agaricales</taxon>
        <taxon>Agaricineae</taxon>
        <taxon>Psathyrellaceae</taxon>
        <taxon>Coprinopsis</taxon>
    </lineage>
</organism>
<dbReference type="STRING" id="230819.A0A5C3KVM4"/>
<dbReference type="InterPro" id="IPR002794">
    <property type="entry name" value="DUF92_TMEM19"/>
</dbReference>
<dbReference type="PANTHER" id="PTHR13353">
    <property type="entry name" value="TRANSMEMBRANE PROTEIN 19"/>
    <property type="match status" value="1"/>
</dbReference>
<keyword evidence="4 6" id="KW-1133">Transmembrane helix</keyword>
<comment type="subcellular location">
    <subcellularLocation>
        <location evidence="1">Membrane</location>
        <topology evidence="1">Multi-pass membrane protein</topology>
    </subcellularLocation>
</comment>
<proteinExistence type="inferred from homology"/>
<dbReference type="Pfam" id="PF01940">
    <property type="entry name" value="DUF92"/>
    <property type="match status" value="1"/>
</dbReference>
<evidence type="ECO:0000256" key="3">
    <source>
        <dbReference type="ARBA" id="ARBA00022692"/>
    </source>
</evidence>
<feature type="chain" id="PRO_5023125241" description="Integral membrane family protein" evidence="7">
    <location>
        <begin position="17"/>
        <end position="313"/>
    </location>
</feature>
<name>A0A5C3KVM4_COPMA</name>
<keyword evidence="9" id="KW-1185">Reference proteome</keyword>
<evidence type="ECO:0000256" key="2">
    <source>
        <dbReference type="ARBA" id="ARBA00009012"/>
    </source>
</evidence>
<keyword evidence="7" id="KW-0732">Signal</keyword>
<accession>A0A5C3KVM4</accession>
<dbReference type="EMBL" id="ML210209">
    <property type="protein sequence ID" value="TFK23913.1"/>
    <property type="molecule type" value="Genomic_DNA"/>
</dbReference>
<dbReference type="AlphaFoldDB" id="A0A5C3KVM4"/>
<evidence type="ECO:0000256" key="4">
    <source>
        <dbReference type="ARBA" id="ARBA00022989"/>
    </source>
</evidence>
<evidence type="ECO:0000313" key="8">
    <source>
        <dbReference type="EMBL" id="TFK23913.1"/>
    </source>
</evidence>
<feature type="transmembrane region" description="Helical" evidence="6">
    <location>
        <begin position="26"/>
        <end position="55"/>
    </location>
</feature>
<evidence type="ECO:0000256" key="1">
    <source>
        <dbReference type="ARBA" id="ARBA00004141"/>
    </source>
</evidence>
<dbReference type="Proteomes" id="UP000307440">
    <property type="component" value="Unassembled WGS sequence"/>
</dbReference>
<evidence type="ECO:0000256" key="5">
    <source>
        <dbReference type="ARBA" id="ARBA00023136"/>
    </source>
</evidence>
<keyword evidence="3 6" id="KW-0812">Transmembrane</keyword>
<dbReference type="OrthoDB" id="30881at2759"/>
<comment type="similarity">
    <text evidence="2">Belongs to the TMEM19 family.</text>
</comment>
<feature type="signal peptide" evidence="7">
    <location>
        <begin position="1"/>
        <end position="16"/>
    </location>
</feature>
<evidence type="ECO:0000256" key="6">
    <source>
        <dbReference type="SAM" id="Phobius"/>
    </source>
</evidence>
<dbReference type="PANTHER" id="PTHR13353:SF5">
    <property type="entry name" value="TRANSMEMBRANE PROTEIN 19"/>
    <property type="match status" value="1"/>
</dbReference>
<reference evidence="8 9" key="1">
    <citation type="journal article" date="2019" name="Nat. Ecol. Evol.">
        <title>Megaphylogeny resolves global patterns of mushroom evolution.</title>
        <authorList>
            <person name="Varga T."/>
            <person name="Krizsan K."/>
            <person name="Foldi C."/>
            <person name="Dima B."/>
            <person name="Sanchez-Garcia M."/>
            <person name="Sanchez-Ramirez S."/>
            <person name="Szollosi G.J."/>
            <person name="Szarkandi J.G."/>
            <person name="Papp V."/>
            <person name="Albert L."/>
            <person name="Andreopoulos W."/>
            <person name="Angelini C."/>
            <person name="Antonin V."/>
            <person name="Barry K.W."/>
            <person name="Bougher N.L."/>
            <person name="Buchanan P."/>
            <person name="Buyck B."/>
            <person name="Bense V."/>
            <person name="Catcheside P."/>
            <person name="Chovatia M."/>
            <person name="Cooper J."/>
            <person name="Damon W."/>
            <person name="Desjardin D."/>
            <person name="Finy P."/>
            <person name="Geml J."/>
            <person name="Haridas S."/>
            <person name="Hughes K."/>
            <person name="Justo A."/>
            <person name="Karasinski D."/>
            <person name="Kautmanova I."/>
            <person name="Kiss B."/>
            <person name="Kocsube S."/>
            <person name="Kotiranta H."/>
            <person name="LaButti K.M."/>
            <person name="Lechner B.E."/>
            <person name="Liimatainen K."/>
            <person name="Lipzen A."/>
            <person name="Lukacs Z."/>
            <person name="Mihaltcheva S."/>
            <person name="Morgado L.N."/>
            <person name="Niskanen T."/>
            <person name="Noordeloos M.E."/>
            <person name="Ohm R.A."/>
            <person name="Ortiz-Santana B."/>
            <person name="Ovrebo C."/>
            <person name="Racz N."/>
            <person name="Riley R."/>
            <person name="Savchenko A."/>
            <person name="Shiryaev A."/>
            <person name="Soop K."/>
            <person name="Spirin V."/>
            <person name="Szebenyi C."/>
            <person name="Tomsovsky M."/>
            <person name="Tulloss R.E."/>
            <person name="Uehling J."/>
            <person name="Grigoriev I.V."/>
            <person name="Vagvolgyi C."/>
            <person name="Papp T."/>
            <person name="Martin F.M."/>
            <person name="Miettinen O."/>
            <person name="Hibbett D.S."/>
            <person name="Nagy L.G."/>
        </authorList>
    </citation>
    <scope>NUCLEOTIDE SEQUENCE [LARGE SCALE GENOMIC DNA]</scope>
    <source>
        <strain evidence="8 9">CBS 121175</strain>
    </source>
</reference>